<comment type="caution">
    <text evidence="3">The sequence shown here is derived from an EMBL/GenBank/DDBJ whole genome shotgun (WGS) entry which is preliminary data.</text>
</comment>
<gene>
    <name evidence="3" type="ORF">GCM10022419_108680</name>
</gene>
<dbReference type="GO" id="GO:0016853">
    <property type="term" value="F:isomerase activity"/>
    <property type="evidence" value="ECO:0007669"/>
    <property type="project" value="UniProtKB-KW"/>
</dbReference>
<proteinExistence type="predicted"/>
<dbReference type="InterPro" id="IPR013022">
    <property type="entry name" value="Xyl_isomerase-like_TIM-brl"/>
</dbReference>
<evidence type="ECO:0000256" key="1">
    <source>
        <dbReference type="ARBA" id="ARBA00023235"/>
    </source>
</evidence>
<dbReference type="SUPFAM" id="SSF51658">
    <property type="entry name" value="Xylose isomerase-like"/>
    <property type="match status" value="1"/>
</dbReference>
<evidence type="ECO:0000259" key="2">
    <source>
        <dbReference type="Pfam" id="PF01261"/>
    </source>
</evidence>
<accession>A0ABP6ZH67</accession>
<dbReference type="PANTHER" id="PTHR43489">
    <property type="entry name" value="ISOMERASE"/>
    <property type="match status" value="1"/>
</dbReference>
<dbReference type="Proteomes" id="UP001500630">
    <property type="component" value="Unassembled WGS sequence"/>
</dbReference>
<keyword evidence="1 3" id="KW-0413">Isomerase</keyword>
<name>A0ABP6ZH67_9ACTN</name>
<dbReference type="InterPro" id="IPR050417">
    <property type="entry name" value="Sugar_Epim/Isomerase"/>
</dbReference>
<sequence>MIMNKLGVHAGVFVGGWSPADCDTAVAKASACGFDVIEIPVFEPETLSSTATLQALRRHGMEATCSLGLPFEADLAAEDAAVSAAGEEYLTTALDFAAAIGSSYLGGVIYGAFGKHAEPVSPAGRRNAVAAIRRVAARAAGHGVTLGLETVNRYESNLLNTAEQTRAFIDEVDAANVRLHLDTYHMNIEEHDVTDAILRSRRYLGYVHIGESHRGPLGTGTVDFPSIFEALHAIHYEQIVTFESFSSQVVSPGLSSTLAIWRDTWDDPDKTATAARDFITQALNG</sequence>
<evidence type="ECO:0000313" key="4">
    <source>
        <dbReference type="Proteomes" id="UP001500630"/>
    </source>
</evidence>
<protein>
    <submittedName>
        <fullName evidence="3">Sugar phosphate isomerase/epimerase</fullName>
    </submittedName>
</protein>
<dbReference type="EMBL" id="BAABDQ010000041">
    <property type="protein sequence ID" value="GAA3606085.1"/>
    <property type="molecule type" value="Genomic_DNA"/>
</dbReference>
<dbReference type="Pfam" id="PF01261">
    <property type="entry name" value="AP_endonuc_2"/>
    <property type="match status" value="1"/>
</dbReference>
<dbReference type="InterPro" id="IPR036237">
    <property type="entry name" value="Xyl_isomerase-like_sf"/>
</dbReference>
<reference evidence="4" key="1">
    <citation type="journal article" date="2019" name="Int. J. Syst. Evol. Microbiol.">
        <title>The Global Catalogue of Microorganisms (GCM) 10K type strain sequencing project: providing services to taxonomists for standard genome sequencing and annotation.</title>
        <authorList>
            <consortium name="The Broad Institute Genomics Platform"/>
            <consortium name="The Broad Institute Genome Sequencing Center for Infectious Disease"/>
            <person name="Wu L."/>
            <person name="Ma J."/>
        </authorList>
    </citation>
    <scope>NUCLEOTIDE SEQUENCE [LARGE SCALE GENOMIC DNA]</scope>
    <source>
        <strain evidence="4">JCM 17326</strain>
    </source>
</reference>
<keyword evidence="4" id="KW-1185">Reference proteome</keyword>
<dbReference type="Gene3D" id="3.20.20.150">
    <property type="entry name" value="Divalent-metal-dependent TIM barrel enzymes"/>
    <property type="match status" value="1"/>
</dbReference>
<feature type="domain" description="Xylose isomerase-like TIM barrel" evidence="2">
    <location>
        <begin position="26"/>
        <end position="256"/>
    </location>
</feature>
<dbReference type="PANTHER" id="PTHR43489:SF7">
    <property type="entry name" value="3-DEHYDRO-D-GULOSIDE 4-EPIMERASE-RELATED"/>
    <property type="match status" value="1"/>
</dbReference>
<organism evidence="3 4">
    <name type="scientific">Nonomuraea rosea</name>
    <dbReference type="NCBI Taxonomy" id="638574"/>
    <lineage>
        <taxon>Bacteria</taxon>
        <taxon>Bacillati</taxon>
        <taxon>Actinomycetota</taxon>
        <taxon>Actinomycetes</taxon>
        <taxon>Streptosporangiales</taxon>
        <taxon>Streptosporangiaceae</taxon>
        <taxon>Nonomuraea</taxon>
    </lineage>
</organism>
<evidence type="ECO:0000313" key="3">
    <source>
        <dbReference type="EMBL" id="GAA3606085.1"/>
    </source>
</evidence>